<organism evidence="1 2">
    <name type="scientific">Plenodomus tracheiphilus IPT5</name>
    <dbReference type="NCBI Taxonomy" id="1408161"/>
    <lineage>
        <taxon>Eukaryota</taxon>
        <taxon>Fungi</taxon>
        <taxon>Dikarya</taxon>
        <taxon>Ascomycota</taxon>
        <taxon>Pezizomycotina</taxon>
        <taxon>Dothideomycetes</taxon>
        <taxon>Pleosporomycetidae</taxon>
        <taxon>Pleosporales</taxon>
        <taxon>Pleosporineae</taxon>
        <taxon>Leptosphaeriaceae</taxon>
        <taxon>Plenodomus</taxon>
    </lineage>
</organism>
<protein>
    <submittedName>
        <fullName evidence="1">Uncharacterized protein</fullName>
    </submittedName>
</protein>
<reference evidence="1" key="1">
    <citation type="submission" date="2020-01" db="EMBL/GenBank/DDBJ databases">
        <authorList>
            <consortium name="DOE Joint Genome Institute"/>
            <person name="Haridas S."/>
            <person name="Albert R."/>
            <person name="Binder M."/>
            <person name="Bloem J."/>
            <person name="Labutti K."/>
            <person name="Salamov A."/>
            <person name="Andreopoulos B."/>
            <person name="Baker S.E."/>
            <person name="Barry K."/>
            <person name="Bills G."/>
            <person name="Bluhm B.H."/>
            <person name="Cannon C."/>
            <person name="Castanera R."/>
            <person name="Culley D.E."/>
            <person name="Daum C."/>
            <person name="Ezra D."/>
            <person name="Gonzalez J.B."/>
            <person name="Henrissat B."/>
            <person name="Kuo A."/>
            <person name="Liang C."/>
            <person name="Lipzen A."/>
            <person name="Lutzoni F."/>
            <person name="Magnuson J."/>
            <person name="Mondo S."/>
            <person name="Nolan M."/>
            <person name="Ohm R."/>
            <person name="Pangilinan J."/>
            <person name="Park H.-J."/>
            <person name="Ramirez L."/>
            <person name="Alfaro M."/>
            <person name="Sun H."/>
            <person name="Tritt A."/>
            <person name="Yoshinaga Y."/>
            <person name="Zwiers L.-H."/>
            <person name="Turgeon B.G."/>
            <person name="Goodwin S.B."/>
            <person name="Spatafora J.W."/>
            <person name="Crous P.W."/>
            <person name="Grigoriev I.V."/>
        </authorList>
    </citation>
    <scope>NUCLEOTIDE SEQUENCE</scope>
    <source>
        <strain evidence="1">IPT5</strain>
    </source>
</reference>
<evidence type="ECO:0000313" key="1">
    <source>
        <dbReference type="EMBL" id="KAF2855099.1"/>
    </source>
</evidence>
<gene>
    <name evidence="1" type="ORF">T440DRAFT_203906</name>
</gene>
<dbReference type="AlphaFoldDB" id="A0A6A7BKY4"/>
<keyword evidence="2" id="KW-1185">Reference proteome</keyword>
<dbReference type="Proteomes" id="UP000799423">
    <property type="component" value="Unassembled WGS sequence"/>
</dbReference>
<name>A0A6A7BKY4_9PLEO</name>
<evidence type="ECO:0000313" key="2">
    <source>
        <dbReference type="Proteomes" id="UP000799423"/>
    </source>
</evidence>
<sequence>MYCVLYCATLYHAGCCIGRLCDSLLASVDGCAAEQRLPRCECTCPRRSDWTRARHSGIFRGLALHQTSGEACTSLGDELPRHRPWKPVSWGWGWVWGWPWGWPWEWNGIECMASAGPLRVTAVTTQRGQPFDEVDSCAGAHRTAAALACVPGDARDLCAYGQVCTWITMCTVHVISSRASLPLLAEGAAVSPVHRTLILPCTILLGMCSTVVQSRVLGTSTRRT</sequence>
<proteinExistence type="predicted"/>
<dbReference type="EMBL" id="MU006291">
    <property type="protein sequence ID" value="KAF2855099.1"/>
    <property type="molecule type" value="Genomic_DNA"/>
</dbReference>
<accession>A0A6A7BKY4</accession>